<dbReference type="InterPro" id="IPR033762">
    <property type="entry name" value="MCM_OB"/>
</dbReference>
<name>A0A177EJV9_9MICR</name>
<keyword evidence="9" id="KW-0347">Helicase</keyword>
<dbReference type="GO" id="GO:0006279">
    <property type="term" value="P:premeiotic DNA replication"/>
    <property type="evidence" value="ECO:0007669"/>
    <property type="project" value="UniProtKB-ARBA"/>
</dbReference>
<comment type="caution">
    <text evidence="9">The sequence shown here is derived from an EMBL/GenBank/DDBJ whole genome shotgun (WGS) entry which is preliminary data.</text>
</comment>
<evidence type="ECO:0000256" key="7">
    <source>
        <dbReference type="RuleBase" id="RU004070"/>
    </source>
</evidence>
<evidence type="ECO:0000256" key="1">
    <source>
        <dbReference type="ARBA" id="ARBA00004123"/>
    </source>
</evidence>
<dbReference type="OrthoDB" id="7462577at2759"/>
<dbReference type="RefSeq" id="XP_067545352.1">
    <property type="nucleotide sequence ID" value="XM_067687644.1"/>
</dbReference>
<evidence type="ECO:0000256" key="4">
    <source>
        <dbReference type="ARBA" id="ARBA00022840"/>
    </source>
</evidence>
<dbReference type="GO" id="GO:0003697">
    <property type="term" value="F:single-stranded DNA binding"/>
    <property type="evidence" value="ECO:0007669"/>
    <property type="project" value="TreeGrafter"/>
</dbReference>
<dbReference type="SMART" id="SM00350">
    <property type="entry name" value="MCM"/>
    <property type="match status" value="1"/>
</dbReference>
<dbReference type="PROSITE" id="PS50051">
    <property type="entry name" value="MCM_2"/>
    <property type="match status" value="1"/>
</dbReference>
<dbReference type="Gene3D" id="3.40.50.300">
    <property type="entry name" value="P-loop containing nucleotide triphosphate hydrolases"/>
    <property type="match status" value="1"/>
</dbReference>
<dbReference type="Pfam" id="PF00493">
    <property type="entry name" value="MCM"/>
    <property type="match status" value="1"/>
</dbReference>
<dbReference type="Gene3D" id="2.20.28.10">
    <property type="match status" value="1"/>
</dbReference>
<accession>A0A177EJV9</accession>
<evidence type="ECO:0000256" key="5">
    <source>
        <dbReference type="ARBA" id="ARBA00023125"/>
    </source>
</evidence>
<reference evidence="9 10" key="1">
    <citation type="submission" date="2016-02" db="EMBL/GenBank/DDBJ databases">
        <title>Discovery of a natural microsporidian pathogen with a broad tissue tropism in Caenorhabditis elegans.</title>
        <authorList>
            <person name="Luallen R.J."/>
            <person name="Reinke A.W."/>
            <person name="Tong L."/>
            <person name="Botts M.R."/>
            <person name="Felix M.-A."/>
            <person name="Troemel E.R."/>
        </authorList>
    </citation>
    <scope>NUCLEOTIDE SEQUENCE [LARGE SCALE GENOMIC DNA]</scope>
    <source>
        <strain evidence="9 10">JUm2807</strain>
    </source>
</reference>
<dbReference type="STRING" id="1805483.A0A177EJV9"/>
<keyword evidence="6" id="KW-0539">Nucleus</keyword>
<dbReference type="SUPFAM" id="SSF52540">
    <property type="entry name" value="P-loop containing nucleoside triphosphate hydrolases"/>
    <property type="match status" value="1"/>
</dbReference>
<dbReference type="GO" id="GO:0006310">
    <property type="term" value="P:DNA recombination"/>
    <property type="evidence" value="ECO:0007669"/>
    <property type="project" value="UniProtKB-ARBA"/>
</dbReference>
<proteinExistence type="inferred from homology"/>
<dbReference type="GeneID" id="93646576"/>
<keyword evidence="3 7" id="KW-0547">Nucleotide-binding</keyword>
<comment type="subcellular location">
    <subcellularLocation>
        <location evidence="1">Nucleus</location>
    </subcellularLocation>
</comment>
<dbReference type="EMBL" id="LTDL01000014">
    <property type="protein sequence ID" value="OAG31751.1"/>
    <property type="molecule type" value="Genomic_DNA"/>
</dbReference>
<organism evidence="9 10">
    <name type="scientific">Nematocida displodere</name>
    <dbReference type="NCBI Taxonomy" id="1805483"/>
    <lineage>
        <taxon>Eukaryota</taxon>
        <taxon>Fungi</taxon>
        <taxon>Fungi incertae sedis</taxon>
        <taxon>Microsporidia</taxon>
        <taxon>Nematocida</taxon>
    </lineage>
</organism>
<dbReference type="GO" id="GO:0031261">
    <property type="term" value="C:DNA replication preinitiation complex"/>
    <property type="evidence" value="ECO:0007669"/>
    <property type="project" value="UniProtKB-ARBA"/>
</dbReference>
<dbReference type="GO" id="GO:0005524">
    <property type="term" value="F:ATP binding"/>
    <property type="evidence" value="ECO:0007669"/>
    <property type="project" value="UniProtKB-KW"/>
</dbReference>
<evidence type="ECO:0000256" key="6">
    <source>
        <dbReference type="ARBA" id="ARBA00023242"/>
    </source>
</evidence>
<dbReference type="GO" id="GO:0017116">
    <property type="term" value="F:single-stranded DNA helicase activity"/>
    <property type="evidence" value="ECO:0007669"/>
    <property type="project" value="TreeGrafter"/>
</dbReference>
<keyword evidence="10" id="KW-1185">Reference proteome</keyword>
<dbReference type="PANTHER" id="PTHR11630:SF47">
    <property type="entry name" value="DNA HELICASE MCM8"/>
    <property type="match status" value="1"/>
</dbReference>
<dbReference type="Pfam" id="PF17855">
    <property type="entry name" value="MCM_lid"/>
    <property type="match status" value="1"/>
</dbReference>
<evidence type="ECO:0000256" key="3">
    <source>
        <dbReference type="ARBA" id="ARBA00022741"/>
    </source>
</evidence>
<dbReference type="VEuPathDB" id="MicrosporidiaDB:NEDG_00226"/>
<protein>
    <submittedName>
        <fullName evidence="9">DNA helicase MCM8</fullName>
    </submittedName>
</protein>
<keyword evidence="4 7" id="KW-0067">ATP-binding</keyword>
<dbReference type="InterPro" id="IPR041562">
    <property type="entry name" value="MCM_lid"/>
</dbReference>
<dbReference type="GO" id="GO:0043596">
    <property type="term" value="C:nuclear replication fork"/>
    <property type="evidence" value="ECO:0007669"/>
    <property type="project" value="UniProtKB-ARBA"/>
</dbReference>
<dbReference type="AlphaFoldDB" id="A0A177EJV9"/>
<evidence type="ECO:0000313" key="9">
    <source>
        <dbReference type="EMBL" id="OAG31751.1"/>
    </source>
</evidence>
<dbReference type="InterPro" id="IPR031327">
    <property type="entry name" value="MCM"/>
</dbReference>
<dbReference type="PRINTS" id="PR01657">
    <property type="entry name" value="MCMFAMILY"/>
</dbReference>
<dbReference type="Pfam" id="PF25051">
    <property type="entry name" value="WHD_MCM8"/>
    <property type="match status" value="1"/>
</dbReference>
<keyword evidence="5 7" id="KW-0238">DNA-binding</keyword>
<dbReference type="SUPFAM" id="SSF50249">
    <property type="entry name" value="Nucleic acid-binding proteins"/>
    <property type="match status" value="1"/>
</dbReference>
<dbReference type="PANTHER" id="PTHR11630">
    <property type="entry name" value="DNA REPLICATION LICENSING FACTOR MCM FAMILY MEMBER"/>
    <property type="match status" value="1"/>
</dbReference>
<evidence type="ECO:0000256" key="2">
    <source>
        <dbReference type="ARBA" id="ARBA00008010"/>
    </source>
</evidence>
<evidence type="ECO:0000313" key="10">
    <source>
        <dbReference type="Proteomes" id="UP000185944"/>
    </source>
</evidence>
<dbReference type="GO" id="GO:0005656">
    <property type="term" value="C:nuclear pre-replicative complex"/>
    <property type="evidence" value="ECO:0007669"/>
    <property type="project" value="UniProtKB-ARBA"/>
</dbReference>
<dbReference type="InterPro" id="IPR027417">
    <property type="entry name" value="P-loop_NTPase"/>
</dbReference>
<comment type="similarity">
    <text evidence="2 7">Belongs to the MCM family.</text>
</comment>
<dbReference type="Proteomes" id="UP000185944">
    <property type="component" value="Unassembled WGS sequence"/>
</dbReference>
<sequence length="661" mass="73362">MEYTRMYFPEDAEADAEVVERFYSTISEQLRSKAISLEDIENGLSITMEYLSKHLETVDRSGIDHLRCALTKILLNTKEVLQKCYIKITDFSTPVPFSHLRHTMVGKLFSLAGVVARIESAKPMAETVIFTCGKCGEEFECQLKTGGIFEKPKRCLGKCLSKNFILQKDSIYNRFSDYQRIRLHEICLAEEGRERSAGVVDCILNRSFVNTLLPGDAIHVLGTGIAEENELERYTLAVAVNNLTFLKQRDVFQETSTYTPQEMEEIHQLSTAPDLLPLLTSALFHHIVGHTEVKEGVLLSLVGGTGKKDASRKEIHTLMIGDPGMGKSKVLRLAASVLPRSNYVCGTTCTSGGLGVSIHSKAGGEYALEAGALVLSDLGHCFIDELDKLEMPQILFESMERQKISLAKAGLVCTMPTRTSVIAAANPVFGNYQEEKSLSENLSFSEAFLARFDLVFLMIDHRSSSEADSKVTSYILQTRSSPEPPTTSLETARRYIQYAREQIHPVLSTGAKSLLISFYTEIRNTGTYNGRHIIQPPTPRLIDALTRLAEAKAKIFLRPVASTEDLTYAIALCTTSHPLKKTLPRAGPKTKQSIHLHLLNHLHSHELTQVTHKELQEQAQALSLPKDAIEGVIEHLNAHGYLIKKGGSVYHVPRPGTMPPP</sequence>
<evidence type="ECO:0000259" key="8">
    <source>
        <dbReference type="PROSITE" id="PS50051"/>
    </source>
</evidence>
<dbReference type="InterPro" id="IPR012340">
    <property type="entry name" value="NA-bd_OB-fold"/>
</dbReference>
<dbReference type="Pfam" id="PF17207">
    <property type="entry name" value="MCM_OB"/>
    <property type="match status" value="1"/>
</dbReference>
<dbReference type="InterPro" id="IPR056875">
    <property type="entry name" value="MCM8/REC_WHD"/>
</dbReference>
<keyword evidence="9" id="KW-0378">Hydrolase</keyword>
<dbReference type="InterPro" id="IPR001208">
    <property type="entry name" value="MCM_dom"/>
</dbReference>
<dbReference type="Gene3D" id="2.40.50.140">
    <property type="entry name" value="Nucleic acid-binding proteins"/>
    <property type="match status" value="1"/>
</dbReference>
<feature type="domain" description="MCM C-terminal AAA(+) ATPase" evidence="8">
    <location>
        <begin position="275"/>
        <end position="460"/>
    </location>
</feature>
<gene>
    <name evidence="9" type="ORF">NEDG_00226</name>
</gene>
<dbReference type="GO" id="GO:0042555">
    <property type="term" value="C:MCM complex"/>
    <property type="evidence" value="ECO:0007669"/>
    <property type="project" value="UniProtKB-ARBA"/>
</dbReference>